<dbReference type="InterPro" id="IPR046373">
    <property type="entry name" value="Acyl-CoA_Oxase/DH_mid-dom_sf"/>
</dbReference>
<dbReference type="GeneID" id="93508103"/>
<keyword evidence="1" id="KW-0560">Oxidoreductase</keyword>
<accession>A0ABW7TE02</accession>
<reference evidence="3 4" key="1">
    <citation type="submission" date="2024-10" db="EMBL/GenBank/DDBJ databases">
        <title>The Natural Products Discovery Center: Release of the First 8490 Sequenced Strains for Exploring Actinobacteria Biosynthetic Diversity.</title>
        <authorList>
            <person name="Kalkreuter E."/>
            <person name="Kautsar S.A."/>
            <person name="Yang D."/>
            <person name="Bader C.D."/>
            <person name="Teijaro C.N."/>
            <person name="Fluegel L."/>
            <person name="Davis C.M."/>
            <person name="Simpson J.R."/>
            <person name="Lauterbach L."/>
            <person name="Steele A.D."/>
            <person name="Gui C."/>
            <person name="Meng S."/>
            <person name="Li G."/>
            <person name="Viehrig K."/>
            <person name="Ye F."/>
            <person name="Su P."/>
            <person name="Kiefer A.F."/>
            <person name="Nichols A."/>
            <person name="Cepeda A.J."/>
            <person name="Yan W."/>
            <person name="Fan B."/>
            <person name="Jiang Y."/>
            <person name="Adhikari A."/>
            <person name="Zheng C.-J."/>
            <person name="Schuster L."/>
            <person name="Cowan T.M."/>
            <person name="Smanski M.J."/>
            <person name="Chevrette M.G."/>
            <person name="De Carvalho L.P.S."/>
            <person name="Shen B."/>
        </authorList>
    </citation>
    <scope>NUCLEOTIDE SEQUENCE [LARGE SCALE GENOMIC DNA]</scope>
    <source>
        <strain evidence="3 4">NPDC020568</strain>
    </source>
</reference>
<dbReference type="EMBL" id="JBIRUQ010000001">
    <property type="protein sequence ID" value="MFI1459100.1"/>
    <property type="molecule type" value="Genomic_DNA"/>
</dbReference>
<dbReference type="Proteomes" id="UP001611263">
    <property type="component" value="Unassembled WGS sequence"/>
</dbReference>
<dbReference type="InterPro" id="IPR013107">
    <property type="entry name" value="Acyl-CoA_DH_C"/>
</dbReference>
<dbReference type="PIRSF" id="PIRSF016578">
    <property type="entry name" value="HsaA"/>
    <property type="match status" value="1"/>
</dbReference>
<dbReference type="RefSeq" id="WP_051158167.1">
    <property type="nucleotide sequence ID" value="NZ_JBIRUQ010000001.1"/>
</dbReference>
<sequence length="417" mass="45912">MLTTANTPTPIDYSGPRTEDWTAYRDRAIDEGRRFLEAVDTIRDTIRAGRDTAEAEGRVPDASVEAMIGTGLFRAFTPLRYGGLEMAPAAFFEGIMRIAEADSAAAWIAGQLNVHSFEIALMDERMQDEFWGENPDARASSSYAPIGKYEEVDGGYRLNGTWTFSSGVDHAQWVILGGGDRNFVVPVADLTIDHNSWDVQGLKGTGSKAVTLTDTFVPDYRTHLLVDTYNDANPGWAVNNRPLYWVSFPSIFNSTPANTAIGTATAGIDTFVEQSRVRLTRQGTGAPAAQNPFLHLKVANALTRIRTVKQRHLQNWRDLFDVACRGEEAPPLERMRIRFEAADSIATCFESFSDIWPIAGAAATSSANPLQQTMRDLMAARNHGSAGKELAAGQYIKTLFEIPPAPFKDLGTLNYYK</sequence>
<dbReference type="InterPro" id="IPR036250">
    <property type="entry name" value="AcylCo_DH-like_C"/>
</dbReference>
<protein>
    <recommendedName>
        <fullName evidence="2">Acyl-CoA dehydrogenase C-terminal domain-containing protein</fullName>
    </recommendedName>
</protein>
<dbReference type="InterPro" id="IPR037069">
    <property type="entry name" value="AcylCoA_DH/ox_N_sf"/>
</dbReference>
<dbReference type="Gene3D" id="1.10.540.10">
    <property type="entry name" value="Acyl-CoA dehydrogenase/oxidase, N-terminal domain"/>
    <property type="match status" value="1"/>
</dbReference>
<feature type="domain" description="Acyl-CoA dehydrogenase C-terminal" evidence="2">
    <location>
        <begin position="257"/>
        <end position="383"/>
    </location>
</feature>
<dbReference type="Gene3D" id="1.20.140.10">
    <property type="entry name" value="Butyryl-CoA Dehydrogenase, subunit A, domain 3"/>
    <property type="match status" value="1"/>
</dbReference>
<gene>
    <name evidence="3" type="ORF">ACH4WX_00095</name>
</gene>
<name>A0ABW7TE02_9NOCA</name>
<keyword evidence="4" id="KW-1185">Reference proteome</keyword>
<evidence type="ECO:0000256" key="1">
    <source>
        <dbReference type="ARBA" id="ARBA00023002"/>
    </source>
</evidence>
<comment type="caution">
    <text evidence="3">The sequence shown here is derived from an EMBL/GenBank/DDBJ whole genome shotgun (WGS) entry which is preliminary data.</text>
</comment>
<organism evidence="3 4">
    <name type="scientific">Nocardia carnea</name>
    <dbReference type="NCBI Taxonomy" id="37328"/>
    <lineage>
        <taxon>Bacteria</taxon>
        <taxon>Bacillati</taxon>
        <taxon>Actinomycetota</taxon>
        <taxon>Actinomycetes</taxon>
        <taxon>Mycobacteriales</taxon>
        <taxon>Nocardiaceae</taxon>
        <taxon>Nocardia</taxon>
    </lineage>
</organism>
<dbReference type="Pfam" id="PF08028">
    <property type="entry name" value="Acyl-CoA_dh_2"/>
    <property type="match status" value="1"/>
</dbReference>
<dbReference type="SUPFAM" id="SSF47203">
    <property type="entry name" value="Acyl-CoA dehydrogenase C-terminal domain-like"/>
    <property type="match status" value="1"/>
</dbReference>
<dbReference type="InterPro" id="IPR009100">
    <property type="entry name" value="AcylCoA_DH/oxidase_NM_dom_sf"/>
</dbReference>
<dbReference type="Gene3D" id="2.40.110.10">
    <property type="entry name" value="Butyryl-CoA Dehydrogenase, subunit A, domain 2"/>
    <property type="match status" value="1"/>
</dbReference>
<evidence type="ECO:0000259" key="2">
    <source>
        <dbReference type="Pfam" id="PF08028"/>
    </source>
</evidence>
<evidence type="ECO:0000313" key="3">
    <source>
        <dbReference type="EMBL" id="MFI1459100.1"/>
    </source>
</evidence>
<proteinExistence type="predicted"/>
<evidence type="ECO:0000313" key="4">
    <source>
        <dbReference type="Proteomes" id="UP001611263"/>
    </source>
</evidence>
<dbReference type="SUPFAM" id="SSF56645">
    <property type="entry name" value="Acyl-CoA dehydrogenase NM domain-like"/>
    <property type="match status" value="1"/>
</dbReference>